<sequence length="762" mass="85110">MVDSQTTPEVPLEDLTPEEASRIIHSHRKVRYGTACWPCRQRKVKCDNQQPCDNCVKRDHPQLCSYKPNRSSASASRTATASTVTSEPGTSRKRPHSPDGLPEATAPPEQRQPSWPRTIASVDEAEAPESATRYLGYNSIPSLLREQSSSAEMHSGGDIRQDMRSILGLDTSAPFPLMSSRHLDTLTREISSELPSDREVMKLFRSYKETPQQFWGFVVDIDDLESKLMTYLEDRARNARNSTKTTRPVSASWLAILFAVLAVGSQYHDSPYHIRTRDSQKYIQISFHFLRLGNFLLRPTFDSIQALLLTSFVLLNDMKAEASWALLGLTCRLAQSLGLHRPIPQEDREGSRPDAKSREMIRRKLWWTCVWHDTLTSLSFDRSPMTNFACCPIPATSHEPGNYSYLETMYHLCEIISKRLNPDIATTATYEQMIDNCKAVEDLREMVAPNIRFKEQCRSVIDRLQYFAINLHTSFVISVCCRPALHRETQLPPEQKRFLTNKCQRNLSETVRMFLSMHQLSVIPTRSWAFTYHGLSSALLLGILGETKNSPEVRQLQGDLIAALSATAAKEQSSPTVHIPKTDKDIELSGPLWRALTALKNIYEHGSIVGSTLKRDSEAGSGAPSGARTPLLMLPGLGNGGNGASGPNAAAVHRSLLQQPGLDPHQDAALAMAEMQQNGTPLQQSDFGPGALGFPLQQQQGNGGVNMDNMANLDPASYMSPMDLYESIWWESPDPFNAGLDTMNFDFVAQPPPGQPQQQYYF</sequence>
<protein>
    <submittedName>
        <fullName evidence="5">Fungal-specific transcription factor domain-containing protein</fullName>
    </submittedName>
</protein>
<evidence type="ECO:0000313" key="5">
    <source>
        <dbReference type="EMBL" id="KAH6685345.1"/>
    </source>
</evidence>
<dbReference type="GO" id="GO:0006351">
    <property type="term" value="P:DNA-templated transcription"/>
    <property type="evidence" value="ECO:0007669"/>
    <property type="project" value="InterPro"/>
</dbReference>
<evidence type="ECO:0000259" key="4">
    <source>
        <dbReference type="PROSITE" id="PS50048"/>
    </source>
</evidence>
<dbReference type="PANTHER" id="PTHR43374">
    <property type="entry name" value="FLAVIN PRENYLTRANSFERASE"/>
    <property type="match status" value="1"/>
</dbReference>
<dbReference type="Proteomes" id="UP000770015">
    <property type="component" value="Unassembled WGS sequence"/>
</dbReference>
<dbReference type="CDD" id="cd00067">
    <property type="entry name" value="GAL4"/>
    <property type="match status" value="1"/>
</dbReference>
<evidence type="ECO:0000256" key="1">
    <source>
        <dbReference type="ARBA" id="ARBA00022723"/>
    </source>
</evidence>
<feature type="region of interest" description="Disordered" evidence="3">
    <location>
        <begin position="66"/>
        <end position="115"/>
    </location>
</feature>
<keyword evidence="2" id="KW-0539">Nucleus</keyword>
<accession>A0A9P8V7K0</accession>
<dbReference type="SUPFAM" id="SSF57701">
    <property type="entry name" value="Zn2/Cys6 DNA-binding domain"/>
    <property type="match status" value="1"/>
</dbReference>
<dbReference type="PANTHER" id="PTHR43374:SF1">
    <property type="entry name" value="FLAVIN PRENYLTRANSFERASE PAD1, MITOCHONDRIAL"/>
    <property type="match status" value="1"/>
</dbReference>
<dbReference type="GO" id="GO:0008270">
    <property type="term" value="F:zinc ion binding"/>
    <property type="evidence" value="ECO:0007669"/>
    <property type="project" value="InterPro"/>
</dbReference>
<evidence type="ECO:0000256" key="2">
    <source>
        <dbReference type="ARBA" id="ARBA00023242"/>
    </source>
</evidence>
<proteinExistence type="predicted"/>
<dbReference type="OrthoDB" id="1747771at2759"/>
<feature type="region of interest" description="Disordered" evidence="3">
    <location>
        <begin position="614"/>
        <end position="649"/>
    </location>
</feature>
<dbReference type="EMBL" id="JAGSXJ010000015">
    <property type="protein sequence ID" value="KAH6685345.1"/>
    <property type="molecule type" value="Genomic_DNA"/>
</dbReference>
<keyword evidence="6" id="KW-1185">Reference proteome</keyword>
<feature type="domain" description="Zn(2)-C6 fungal-type" evidence="4">
    <location>
        <begin position="35"/>
        <end position="66"/>
    </location>
</feature>
<dbReference type="SMART" id="SM00066">
    <property type="entry name" value="GAL4"/>
    <property type="match status" value="1"/>
</dbReference>
<dbReference type="CDD" id="cd12148">
    <property type="entry name" value="fungal_TF_MHR"/>
    <property type="match status" value="1"/>
</dbReference>
<dbReference type="PROSITE" id="PS00463">
    <property type="entry name" value="ZN2_CY6_FUNGAL_1"/>
    <property type="match status" value="1"/>
</dbReference>
<dbReference type="AlphaFoldDB" id="A0A9P8V7K0"/>
<dbReference type="Pfam" id="PF04082">
    <property type="entry name" value="Fungal_trans"/>
    <property type="match status" value="1"/>
</dbReference>
<dbReference type="FunFam" id="4.10.240.10:FF:000001">
    <property type="entry name" value="Fungal specific transcription factor, putative"/>
    <property type="match status" value="1"/>
</dbReference>
<reference evidence="5" key="1">
    <citation type="journal article" date="2021" name="Nat. Commun.">
        <title>Genetic determinants of endophytism in the Arabidopsis root mycobiome.</title>
        <authorList>
            <person name="Mesny F."/>
            <person name="Miyauchi S."/>
            <person name="Thiergart T."/>
            <person name="Pickel B."/>
            <person name="Atanasova L."/>
            <person name="Karlsson M."/>
            <person name="Huettel B."/>
            <person name="Barry K.W."/>
            <person name="Haridas S."/>
            <person name="Chen C."/>
            <person name="Bauer D."/>
            <person name="Andreopoulos W."/>
            <person name="Pangilinan J."/>
            <person name="LaButti K."/>
            <person name="Riley R."/>
            <person name="Lipzen A."/>
            <person name="Clum A."/>
            <person name="Drula E."/>
            <person name="Henrissat B."/>
            <person name="Kohler A."/>
            <person name="Grigoriev I.V."/>
            <person name="Martin F.M."/>
            <person name="Hacquard S."/>
        </authorList>
    </citation>
    <scope>NUCLEOTIDE SEQUENCE</scope>
    <source>
        <strain evidence="5">MPI-SDFR-AT-0117</strain>
    </source>
</reference>
<dbReference type="InterPro" id="IPR007219">
    <property type="entry name" value="XnlR_reg_dom"/>
</dbReference>
<dbReference type="InterPro" id="IPR001138">
    <property type="entry name" value="Zn2Cys6_DnaBD"/>
</dbReference>
<gene>
    <name evidence="5" type="ORF">F5X68DRAFT_170972</name>
</gene>
<dbReference type="GO" id="GO:0016831">
    <property type="term" value="F:carboxy-lyase activity"/>
    <property type="evidence" value="ECO:0007669"/>
    <property type="project" value="TreeGrafter"/>
</dbReference>
<dbReference type="Pfam" id="PF00172">
    <property type="entry name" value="Zn_clus"/>
    <property type="match status" value="1"/>
</dbReference>
<dbReference type="GO" id="GO:0003677">
    <property type="term" value="F:DNA binding"/>
    <property type="evidence" value="ECO:0007669"/>
    <property type="project" value="InterPro"/>
</dbReference>
<dbReference type="Gene3D" id="4.10.240.10">
    <property type="entry name" value="Zn(2)-C6 fungal-type DNA-binding domain"/>
    <property type="match status" value="1"/>
</dbReference>
<evidence type="ECO:0000256" key="3">
    <source>
        <dbReference type="SAM" id="MobiDB-lite"/>
    </source>
</evidence>
<organism evidence="5 6">
    <name type="scientific">Plectosphaerella plurivora</name>
    <dbReference type="NCBI Taxonomy" id="936078"/>
    <lineage>
        <taxon>Eukaryota</taxon>
        <taxon>Fungi</taxon>
        <taxon>Dikarya</taxon>
        <taxon>Ascomycota</taxon>
        <taxon>Pezizomycotina</taxon>
        <taxon>Sordariomycetes</taxon>
        <taxon>Hypocreomycetidae</taxon>
        <taxon>Glomerellales</taxon>
        <taxon>Plectosphaerellaceae</taxon>
        <taxon>Plectosphaerella</taxon>
    </lineage>
</organism>
<dbReference type="PROSITE" id="PS50048">
    <property type="entry name" value="ZN2_CY6_FUNGAL_2"/>
    <property type="match status" value="1"/>
</dbReference>
<dbReference type="GO" id="GO:0000981">
    <property type="term" value="F:DNA-binding transcription factor activity, RNA polymerase II-specific"/>
    <property type="evidence" value="ECO:0007669"/>
    <property type="project" value="InterPro"/>
</dbReference>
<feature type="compositionally biased region" description="Low complexity" evidence="3">
    <location>
        <begin position="70"/>
        <end position="86"/>
    </location>
</feature>
<dbReference type="SMART" id="SM00906">
    <property type="entry name" value="Fungal_trans"/>
    <property type="match status" value="1"/>
</dbReference>
<evidence type="ECO:0000313" key="6">
    <source>
        <dbReference type="Proteomes" id="UP000770015"/>
    </source>
</evidence>
<name>A0A9P8V7K0_9PEZI</name>
<keyword evidence="1" id="KW-0479">Metal-binding</keyword>
<dbReference type="InterPro" id="IPR004507">
    <property type="entry name" value="UbiX-like"/>
</dbReference>
<dbReference type="InterPro" id="IPR036864">
    <property type="entry name" value="Zn2-C6_fun-type_DNA-bd_sf"/>
</dbReference>
<comment type="caution">
    <text evidence="5">The sequence shown here is derived from an EMBL/GenBank/DDBJ whole genome shotgun (WGS) entry which is preliminary data.</text>
</comment>